<reference evidence="1" key="1">
    <citation type="journal article" date="2023" name="Mol. Phylogenet. Evol.">
        <title>Genome-scale phylogeny and comparative genomics of the fungal order Sordariales.</title>
        <authorList>
            <person name="Hensen N."/>
            <person name="Bonometti L."/>
            <person name="Westerberg I."/>
            <person name="Brannstrom I.O."/>
            <person name="Guillou S."/>
            <person name="Cros-Aarteil S."/>
            <person name="Calhoun S."/>
            <person name="Haridas S."/>
            <person name="Kuo A."/>
            <person name="Mondo S."/>
            <person name="Pangilinan J."/>
            <person name="Riley R."/>
            <person name="LaButti K."/>
            <person name="Andreopoulos B."/>
            <person name="Lipzen A."/>
            <person name="Chen C."/>
            <person name="Yan M."/>
            <person name="Daum C."/>
            <person name="Ng V."/>
            <person name="Clum A."/>
            <person name="Steindorff A."/>
            <person name="Ohm R.A."/>
            <person name="Martin F."/>
            <person name="Silar P."/>
            <person name="Natvig D.O."/>
            <person name="Lalanne C."/>
            <person name="Gautier V."/>
            <person name="Ament-Velasquez S.L."/>
            <person name="Kruys A."/>
            <person name="Hutchinson M.I."/>
            <person name="Powell A.J."/>
            <person name="Barry K."/>
            <person name="Miller A.N."/>
            <person name="Grigoriev I.V."/>
            <person name="Debuchy R."/>
            <person name="Gladieux P."/>
            <person name="Hiltunen Thoren M."/>
            <person name="Johannesson H."/>
        </authorList>
    </citation>
    <scope>NUCLEOTIDE SEQUENCE</scope>
    <source>
        <strain evidence="1">CBS 532.94</strain>
    </source>
</reference>
<keyword evidence="2" id="KW-1185">Reference proteome</keyword>
<evidence type="ECO:0000313" key="1">
    <source>
        <dbReference type="EMBL" id="KAK4237874.1"/>
    </source>
</evidence>
<dbReference type="AlphaFoldDB" id="A0AAN7HF56"/>
<sequence>MAALYSHLLSDIELHDYHFLVAPIDHHHITRDGFPQLAQLEKDFPYSDIRVYFNPITGEMTVSTMSSALRAELQYLLLSKMRAGVAAQPLIANPLEVCAGLEPLGWDSLDSELPNVLIALSRSDCIDEAPSLIVNCSLVAGNRDKKHEKISKSAPTHIMTRYPGIHTMVCLDLGGLTKGKFINREHFERRIQRIADVSSVVTWIRDRQGKIVGTTENLSKEDGELYLPLLGQDVGVAVKYSEILDAIRLAGRRVPFAGVSQNGHRALESSVVPFASFHHHILGSSFNMGIAGHAARLLGLGHMNTTTGAALGGRDGARVFRPLPYALNRARAVVAPVSRLLARLPRKW</sequence>
<accession>A0AAN7HF56</accession>
<reference evidence="1" key="2">
    <citation type="submission" date="2023-05" db="EMBL/GenBank/DDBJ databases">
        <authorList>
            <consortium name="Lawrence Berkeley National Laboratory"/>
            <person name="Steindorff A."/>
            <person name="Hensen N."/>
            <person name="Bonometti L."/>
            <person name="Westerberg I."/>
            <person name="Brannstrom I.O."/>
            <person name="Guillou S."/>
            <person name="Cros-Aarteil S."/>
            <person name="Calhoun S."/>
            <person name="Haridas S."/>
            <person name="Kuo A."/>
            <person name="Mondo S."/>
            <person name="Pangilinan J."/>
            <person name="Riley R."/>
            <person name="Labutti K."/>
            <person name="Andreopoulos B."/>
            <person name="Lipzen A."/>
            <person name="Chen C."/>
            <person name="Yanf M."/>
            <person name="Daum C."/>
            <person name="Ng V."/>
            <person name="Clum A."/>
            <person name="Ohm R."/>
            <person name="Martin F."/>
            <person name="Silar P."/>
            <person name="Natvig D."/>
            <person name="Lalanne C."/>
            <person name="Gautier V."/>
            <person name="Ament-Velasquez S.L."/>
            <person name="Kruys A."/>
            <person name="Hutchinson M.I."/>
            <person name="Powell A.J."/>
            <person name="Barry K."/>
            <person name="Miller A.N."/>
            <person name="Grigoriev I.V."/>
            <person name="Debuchy R."/>
            <person name="Gladieux P."/>
            <person name="Thoren M.H."/>
            <person name="Johannesson H."/>
        </authorList>
    </citation>
    <scope>NUCLEOTIDE SEQUENCE</scope>
    <source>
        <strain evidence="1">CBS 532.94</strain>
    </source>
</reference>
<dbReference type="Proteomes" id="UP001303760">
    <property type="component" value="Unassembled WGS sequence"/>
</dbReference>
<gene>
    <name evidence="1" type="ORF">C8A03DRAFT_34118</name>
</gene>
<proteinExistence type="predicted"/>
<organism evidence="1 2">
    <name type="scientific">Achaetomium macrosporum</name>
    <dbReference type="NCBI Taxonomy" id="79813"/>
    <lineage>
        <taxon>Eukaryota</taxon>
        <taxon>Fungi</taxon>
        <taxon>Dikarya</taxon>
        <taxon>Ascomycota</taxon>
        <taxon>Pezizomycotina</taxon>
        <taxon>Sordariomycetes</taxon>
        <taxon>Sordariomycetidae</taxon>
        <taxon>Sordariales</taxon>
        <taxon>Chaetomiaceae</taxon>
        <taxon>Achaetomium</taxon>
    </lineage>
</organism>
<name>A0AAN7HF56_9PEZI</name>
<evidence type="ECO:0000313" key="2">
    <source>
        <dbReference type="Proteomes" id="UP001303760"/>
    </source>
</evidence>
<dbReference type="EMBL" id="MU860118">
    <property type="protein sequence ID" value="KAK4237874.1"/>
    <property type="molecule type" value="Genomic_DNA"/>
</dbReference>
<protein>
    <submittedName>
        <fullName evidence="1">Uncharacterized protein</fullName>
    </submittedName>
</protein>
<comment type="caution">
    <text evidence="1">The sequence shown here is derived from an EMBL/GenBank/DDBJ whole genome shotgun (WGS) entry which is preliminary data.</text>
</comment>